<evidence type="ECO:0000256" key="1">
    <source>
        <dbReference type="SAM" id="MobiDB-lite"/>
    </source>
</evidence>
<organism evidence="2 3">
    <name type="scientific">Acinetobacter johnsonii</name>
    <dbReference type="NCBI Taxonomy" id="40214"/>
    <lineage>
        <taxon>Bacteria</taxon>
        <taxon>Pseudomonadati</taxon>
        <taxon>Pseudomonadota</taxon>
        <taxon>Gammaproteobacteria</taxon>
        <taxon>Moraxellales</taxon>
        <taxon>Moraxellaceae</taxon>
        <taxon>Acinetobacter</taxon>
    </lineage>
</organism>
<evidence type="ECO:0000313" key="3">
    <source>
        <dbReference type="Proteomes" id="UP000595107"/>
    </source>
</evidence>
<feature type="compositionally biased region" description="Acidic residues" evidence="1">
    <location>
        <begin position="23"/>
        <end position="34"/>
    </location>
</feature>
<evidence type="ECO:0000313" key="2">
    <source>
        <dbReference type="EMBL" id="QPS03878.1"/>
    </source>
</evidence>
<dbReference type="Proteomes" id="UP000595107">
    <property type="component" value="Chromosome"/>
</dbReference>
<accession>A0A7T2RVC9</accession>
<proteinExistence type="predicted"/>
<sequence>MNDTHIVIYDHKDRKIKQHKNEEDADEESEEDEGELLDFDVMTEIIDSEKQAIKNLLMTSQIRRRNMAEVILKALKRMSIMNDFSGIIPD</sequence>
<dbReference type="AlphaFoldDB" id="A0A7T2RVC9"/>
<dbReference type="EMBL" id="CP065666">
    <property type="protein sequence ID" value="QPS03878.1"/>
    <property type="molecule type" value="Genomic_DNA"/>
</dbReference>
<reference evidence="2 3" key="1">
    <citation type="submission" date="2020-12" db="EMBL/GenBank/DDBJ databases">
        <title>FDA dAtabase for Regulatory Grade micrObial Sequences (FDA-ARGOS): Supporting development and validation of Infectious Disease Dx tests.</title>
        <authorList>
            <person name="Sproer C."/>
            <person name="Gronow S."/>
            <person name="Severitt S."/>
            <person name="Schroder I."/>
            <person name="Tallon L."/>
            <person name="Sadzewicz L."/>
            <person name="Zhao X."/>
            <person name="Boylan J."/>
            <person name="Ott S."/>
            <person name="Bowen H."/>
            <person name="Vavikolanu K."/>
            <person name="Mehta A."/>
            <person name="Aluvathingal J."/>
            <person name="Nadendla S."/>
            <person name="Lowell S."/>
            <person name="Myers T."/>
            <person name="Yan Y."/>
            <person name="Sichtig H."/>
        </authorList>
    </citation>
    <scope>NUCLEOTIDE SEQUENCE [LARGE SCALE GENOMIC DNA]</scope>
    <source>
        <strain evidence="2 3">FDAARGOS_910</strain>
    </source>
</reference>
<dbReference type="RefSeq" id="WP_017397011.1">
    <property type="nucleotide sequence ID" value="NZ_BBTB01000043.1"/>
</dbReference>
<protein>
    <submittedName>
        <fullName evidence="2">Uncharacterized protein</fullName>
    </submittedName>
</protein>
<feature type="region of interest" description="Disordered" evidence="1">
    <location>
        <begin position="1"/>
        <end position="34"/>
    </location>
</feature>
<name>A0A7T2RVC9_ACIJO</name>
<gene>
    <name evidence="2" type="ORF">I6G67_17225</name>
</gene>